<keyword evidence="3" id="KW-0378">Hydrolase</keyword>
<dbReference type="PANTHER" id="PTHR42708">
    <property type="entry name" value="ATP/GTP-BINDING PROTEIN-RELATED"/>
    <property type="match status" value="1"/>
</dbReference>
<evidence type="ECO:0000313" key="6">
    <source>
        <dbReference type="EMBL" id="MBD9726596.1"/>
    </source>
</evidence>
<dbReference type="Pfam" id="PF03029">
    <property type="entry name" value="ATP_bind_1"/>
    <property type="match status" value="1"/>
</dbReference>
<evidence type="ECO:0000256" key="5">
    <source>
        <dbReference type="SAM" id="MobiDB-lite"/>
    </source>
</evidence>
<dbReference type="PANTHER" id="PTHR42708:SF1">
    <property type="entry name" value="GLIDING MOTILITY PROTEIN MGLA"/>
    <property type="match status" value="1"/>
</dbReference>
<comment type="caution">
    <text evidence="6">The sequence shown here is derived from an EMBL/GenBank/DDBJ whole genome shotgun (WGS) entry which is preliminary data.</text>
</comment>
<feature type="compositionally biased region" description="Low complexity" evidence="5">
    <location>
        <begin position="73"/>
        <end position="84"/>
    </location>
</feature>
<evidence type="ECO:0000256" key="3">
    <source>
        <dbReference type="ARBA" id="ARBA00022801"/>
    </source>
</evidence>
<evidence type="ECO:0000313" key="7">
    <source>
        <dbReference type="Proteomes" id="UP000661025"/>
    </source>
</evidence>
<gene>
    <name evidence="6" type="ORF">IHE70_26000</name>
</gene>
<protein>
    <submittedName>
        <fullName evidence="6">ATP/GTP-binding protein</fullName>
    </submittedName>
</protein>
<reference evidence="6" key="1">
    <citation type="submission" date="2020-09" db="EMBL/GenBank/DDBJ databases">
        <title>Streptomyces canutascabiei sp. nov., which causes potato common scab and is distributed across the world.</title>
        <authorList>
            <person name="Nguyen H.P."/>
            <person name="Weisberg A.J."/>
            <person name="Chang J.H."/>
            <person name="Clarke C.R."/>
        </authorList>
    </citation>
    <scope>NUCLEOTIDE SEQUENCE</scope>
    <source>
        <strain evidence="6">ID-01-6.2a</strain>
    </source>
</reference>
<feature type="region of interest" description="Disordered" evidence="5">
    <location>
        <begin position="1"/>
        <end position="57"/>
    </location>
</feature>
<feature type="compositionally biased region" description="Basic and acidic residues" evidence="5">
    <location>
        <begin position="46"/>
        <end position="57"/>
    </location>
</feature>
<dbReference type="AlphaFoldDB" id="A0A927QHL1"/>
<dbReference type="EMBL" id="JACYXT010000012">
    <property type="protein sequence ID" value="MBD9726596.1"/>
    <property type="molecule type" value="Genomic_DNA"/>
</dbReference>
<feature type="region of interest" description="Disordered" evidence="5">
    <location>
        <begin position="70"/>
        <end position="89"/>
    </location>
</feature>
<keyword evidence="2" id="KW-0547">Nucleotide-binding</keyword>
<sequence>MDSAVSDAASAGVNPDASAGVTPGVDDDASRVGTDTDAPRVGTDADAPRVEMDADAPRLDVDAVRAGLGTHGVGVDTGTTPPGGYARAASRGLDRLAEAEAEADTGPAGPGAEPEEELKPWQSDLSRAPIATKIVVAGGFGVGKTTFVGAVSEITPLRTEALMTEASVGTDDLSKTPDKLTTTVAMDYGRITLDDDLVLYLFGTPGQERFWFMWDDMVRGAIGAVVLADTRRLDDCFPALDYFESCGLPYIVAVNAFDGSVRYEPEDVRDALTVPDHVPVMIMDARKRASAMETLLALCAHAISLSPE</sequence>
<dbReference type="GO" id="GO:0005525">
    <property type="term" value="F:GTP binding"/>
    <property type="evidence" value="ECO:0007669"/>
    <property type="project" value="UniProtKB-KW"/>
</dbReference>
<evidence type="ECO:0000256" key="2">
    <source>
        <dbReference type="ARBA" id="ARBA00022741"/>
    </source>
</evidence>
<comment type="similarity">
    <text evidence="1">Belongs to the GPN-loop GTPase family.</text>
</comment>
<proteinExistence type="inferred from homology"/>
<dbReference type="GO" id="GO:0016787">
    <property type="term" value="F:hydrolase activity"/>
    <property type="evidence" value="ECO:0007669"/>
    <property type="project" value="UniProtKB-KW"/>
</dbReference>
<name>A0A927QHL1_9ACTN</name>
<evidence type="ECO:0000256" key="1">
    <source>
        <dbReference type="ARBA" id="ARBA00005290"/>
    </source>
</evidence>
<evidence type="ECO:0000256" key="4">
    <source>
        <dbReference type="ARBA" id="ARBA00023134"/>
    </source>
</evidence>
<dbReference type="Gene3D" id="3.40.50.300">
    <property type="entry name" value="P-loop containing nucleotide triphosphate hydrolases"/>
    <property type="match status" value="1"/>
</dbReference>
<keyword evidence="4" id="KW-0342">GTP-binding</keyword>
<dbReference type="InterPro" id="IPR027417">
    <property type="entry name" value="P-loop_NTPase"/>
</dbReference>
<feature type="region of interest" description="Disordered" evidence="5">
    <location>
        <begin position="98"/>
        <end position="120"/>
    </location>
</feature>
<feature type="compositionally biased region" description="Low complexity" evidence="5">
    <location>
        <begin position="1"/>
        <end position="11"/>
    </location>
</feature>
<accession>A0A927QHL1</accession>
<dbReference type="Proteomes" id="UP000661025">
    <property type="component" value="Unassembled WGS sequence"/>
</dbReference>
<dbReference type="SUPFAM" id="SSF52540">
    <property type="entry name" value="P-loop containing nucleoside triphosphate hydrolases"/>
    <property type="match status" value="1"/>
</dbReference>
<dbReference type="InterPro" id="IPR004130">
    <property type="entry name" value="Gpn"/>
</dbReference>
<organism evidence="6 7">
    <name type="scientific">Streptomyces caniscabiei</name>
    <dbReference type="NCBI Taxonomy" id="2746961"/>
    <lineage>
        <taxon>Bacteria</taxon>
        <taxon>Bacillati</taxon>
        <taxon>Actinomycetota</taxon>
        <taxon>Actinomycetes</taxon>
        <taxon>Kitasatosporales</taxon>
        <taxon>Streptomycetaceae</taxon>
        <taxon>Streptomyces</taxon>
    </lineage>
</organism>
<dbReference type="InterPro" id="IPR052705">
    <property type="entry name" value="Gliding_Motility_GTPase"/>
</dbReference>